<dbReference type="Pfam" id="PF03015">
    <property type="entry name" value="Sterile"/>
    <property type="match status" value="1"/>
</dbReference>
<evidence type="ECO:0000259" key="6">
    <source>
        <dbReference type="Pfam" id="PF07993"/>
    </source>
</evidence>
<feature type="domain" description="Thioester reductase (TE)" evidence="6">
    <location>
        <begin position="17"/>
        <end position="63"/>
    </location>
</feature>
<dbReference type="Proteomes" id="UP000026961">
    <property type="component" value="Chromosome 7"/>
</dbReference>
<reference evidence="7" key="2">
    <citation type="submission" date="2018-05" db="EMBL/GenBank/DDBJ databases">
        <title>OgluRS3 (Oryza glumaepatula Reference Sequence Version 3).</title>
        <authorList>
            <person name="Zhang J."/>
            <person name="Kudrna D."/>
            <person name="Lee S."/>
            <person name="Talag J."/>
            <person name="Welchert J."/>
            <person name="Wing R.A."/>
        </authorList>
    </citation>
    <scope>NUCLEOTIDE SEQUENCE [LARGE SCALE GENOMIC DNA]</scope>
</reference>
<dbReference type="GO" id="GO:0080019">
    <property type="term" value="F:alcohol-forming very long-chain fatty acyl-CoA reductase activity"/>
    <property type="evidence" value="ECO:0007669"/>
    <property type="project" value="InterPro"/>
</dbReference>
<dbReference type="PANTHER" id="PTHR11011">
    <property type="entry name" value="MALE STERILITY PROTEIN 2-RELATED"/>
    <property type="match status" value="1"/>
</dbReference>
<sequence length="507" mass="58127">MELAGVAERFHSRTVLITGATGFIAKLLVEKILRLQPGVKRLYLLVRAADQVSANRRVESESYSKTGLEFWASLPIGLNQPRRKHDGVASMLSRGLREVQAGGQMGGFGAKRMLVDKGIEVLFYMSYQIMQLPIFQPLREKYQTHFSSWFWYKVFPLAGDVSLKNFGMGDARLAEDIRKETNIIVHMAATVNFAERYDTALAINTMGVKHMIDFASKCTNLELVLLVSTAYVNLMKQGIMMEKPLQQWRSYDGRSDLDISEEMAFKDEKLKELVYNNASERTIKHTMKKIGAQRAIDTWITNYGKGTLKFFPTDVATVIDIVPADIVVNAMLCIISYHPQGTADFIYQIGSSMSNPIKLGQMSQTTYKYFSQIPFVGAKGDVVKVKQPNFLATMASFYETMDKHYKMPLQDMLRRGLSTTEDRHIYNHLKREYDFTVAVAEVYWPFTISKTRFDDSKMQNLMGMVTERDRELIPCNIKFINWDKYFMETHIPGVMDYESRELTRARL</sequence>
<keyword evidence="3 4" id="KW-0443">Lipid metabolism</keyword>
<dbReference type="EnsemblPlants" id="OGLUM07G11100.1">
    <property type="protein sequence ID" value="OGLUM07G11100.1"/>
    <property type="gene ID" value="OGLUM07G11100"/>
</dbReference>
<reference evidence="7" key="1">
    <citation type="submission" date="2015-04" db="UniProtKB">
        <authorList>
            <consortium name="EnsemblPlants"/>
        </authorList>
    </citation>
    <scope>IDENTIFICATION</scope>
</reference>
<dbReference type="STRING" id="40148.A0A0E0AIS2"/>
<dbReference type="GO" id="GO:0010345">
    <property type="term" value="P:suberin biosynthetic process"/>
    <property type="evidence" value="ECO:0007669"/>
    <property type="project" value="TreeGrafter"/>
</dbReference>
<comment type="catalytic activity">
    <reaction evidence="4">
        <text>a long-chain fatty acyl-CoA + 2 NADPH + 2 H(+) = a long-chain primary fatty alcohol + 2 NADP(+) + CoA</text>
        <dbReference type="Rhea" id="RHEA:52716"/>
        <dbReference type="ChEBI" id="CHEBI:15378"/>
        <dbReference type="ChEBI" id="CHEBI:57287"/>
        <dbReference type="ChEBI" id="CHEBI:57783"/>
        <dbReference type="ChEBI" id="CHEBI:58349"/>
        <dbReference type="ChEBI" id="CHEBI:77396"/>
        <dbReference type="ChEBI" id="CHEBI:83139"/>
        <dbReference type="EC" id="1.2.1.84"/>
    </reaction>
</comment>
<evidence type="ECO:0000259" key="5">
    <source>
        <dbReference type="Pfam" id="PF03015"/>
    </source>
</evidence>
<evidence type="ECO:0000256" key="4">
    <source>
        <dbReference type="RuleBase" id="RU363097"/>
    </source>
</evidence>
<feature type="domain" description="Fatty acyl-CoA reductase C-terminal" evidence="5">
    <location>
        <begin position="428"/>
        <end position="497"/>
    </location>
</feature>
<dbReference type="SUPFAM" id="SSF51735">
    <property type="entry name" value="NAD(P)-binding Rossmann-fold domains"/>
    <property type="match status" value="1"/>
</dbReference>
<proteinExistence type="inferred from homology"/>
<dbReference type="Pfam" id="PF07993">
    <property type="entry name" value="NAD_binding_4"/>
    <property type="match status" value="2"/>
</dbReference>
<evidence type="ECO:0000256" key="2">
    <source>
        <dbReference type="ARBA" id="ARBA00022516"/>
    </source>
</evidence>
<dbReference type="GO" id="GO:0102965">
    <property type="term" value="F:alcohol-forming long-chain fatty acyl-CoA reductase activity"/>
    <property type="evidence" value="ECO:0007669"/>
    <property type="project" value="UniProtKB-EC"/>
</dbReference>
<dbReference type="AlphaFoldDB" id="A0A0E0AIS2"/>
<dbReference type="InterPro" id="IPR036291">
    <property type="entry name" value="NAD(P)-bd_dom_sf"/>
</dbReference>
<feature type="domain" description="Thioester reductase (TE)" evidence="6">
    <location>
        <begin position="150"/>
        <end position="261"/>
    </location>
</feature>
<evidence type="ECO:0000256" key="1">
    <source>
        <dbReference type="ARBA" id="ARBA00005928"/>
    </source>
</evidence>
<evidence type="ECO:0000256" key="3">
    <source>
        <dbReference type="ARBA" id="ARBA00023098"/>
    </source>
</evidence>
<dbReference type="InterPro" id="IPR026055">
    <property type="entry name" value="FAR"/>
</dbReference>
<comment type="function">
    <text evidence="4">Catalyzes the reduction of fatty acyl-CoA to fatty alcohols.</text>
</comment>
<comment type="similarity">
    <text evidence="1 4">Belongs to the fatty acyl-CoA reductase family.</text>
</comment>
<organism evidence="7">
    <name type="scientific">Oryza glumipatula</name>
    <dbReference type="NCBI Taxonomy" id="40148"/>
    <lineage>
        <taxon>Eukaryota</taxon>
        <taxon>Viridiplantae</taxon>
        <taxon>Streptophyta</taxon>
        <taxon>Embryophyta</taxon>
        <taxon>Tracheophyta</taxon>
        <taxon>Spermatophyta</taxon>
        <taxon>Magnoliopsida</taxon>
        <taxon>Liliopsida</taxon>
        <taxon>Poales</taxon>
        <taxon>Poaceae</taxon>
        <taxon>BOP clade</taxon>
        <taxon>Oryzoideae</taxon>
        <taxon>Oryzeae</taxon>
        <taxon>Oryzinae</taxon>
        <taxon>Oryza</taxon>
    </lineage>
</organism>
<dbReference type="PANTHER" id="PTHR11011:SF110">
    <property type="entry name" value="FATTY ACYL-COA REDUCTASE"/>
    <property type="match status" value="1"/>
</dbReference>
<dbReference type="InterPro" id="IPR013120">
    <property type="entry name" value="FAR_NAD-bd"/>
</dbReference>
<dbReference type="EC" id="1.2.1.84" evidence="4"/>
<dbReference type="GO" id="GO:0035336">
    <property type="term" value="P:long-chain fatty-acyl-CoA metabolic process"/>
    <property type="evidence" value="ECO:0007669"/>
    <property type="project" value="TreeGrafter"/>
</dbReference>
<keyword evidence="4" id="KW-0521">NADP</keyword>
<dbReference type="InterPro" id="IPR033640">
    <property type="entry name" value="FAR_C"/>
</dbReference>
<protein>
    <recommendedName>
        <fullName evidence="4">Fatty acyl-CoA reductase</fullName>
        <ecNumber evidence="4">1.2.1.84</ecNumber>
    </recommendedName>
</protein>
<dbReference type="Gramene" id="OGLUM07G11100.1">
    <property type="protein sequence ID" value="OGLUM07G11100.1"/>
    <property type="gene ID" value="OGLUM07G11100"/>
</dbReference>
<accession>A0A0E0AIS2</accession>
<keyword evidence="8" id="KW-1185">Reference proteome</keyword>
<evidence type="ECO:0000313" key="8">
    <source>
        <dbReference type="Proteomes" id="UP000026961"/>
    </source>
</evidence>
<dbReference type="Gene3D" id="3.40.50.720">
    <property type="entry name" value="NAD(P)-binding Rossmann-like Domain"/>
    <property type="match status" value="1"/>
</dbReference>
<name>A0A0E0AIS2_9ORYZ</name>
<evidence type="ECO:0000313" key="7">
    <source>
        <dbReference type="EnsemblPlants" id="OGLUM07G11100.1"/>
    </source>
</evidence>
<dbReference type="eggNOG" id="KOG1221">
    <property type="taxonomic scope" value="Eukaryota"/>
</dbReference>
<keyword evidence="4" id="KW-0560">Oxidoreductase</keyword>
<keyword evidence="2 4" id="KW-0444">Lipid biosynthesis</keyword>